<dbReference type="InterPro" id="IPR005135">
    <property type="entry name" value="Endo/exonuclease/phosphatase"/>
</dbReference>
<feature type="binding site" evidence="7">
    <location>
        <position position="245"/>
    </location>
    <ligand>
        <name>Mg(2+)</name>
        <dbReference type="ChEBI" id="CHEBI:18420"/>
        <label>1</label>
    </ligand>
</feature>
<feature type="active site" description="Proton donor/acceptor" evidence="6">
    <location>
        <position position="148"/>
    </location>
</feature>
<feature type="binding site" evidence="7">
    <location>
        <position position="148"/>
    </location>
    <ligand>
        <name>Mg(2+)</name>
        <dbReference type="ChEBI" id="CHEBI:18420"/>
        <label>1</label>
    </ligand>
</feature>
<sequence length="258" mass="30315">MKILSWNVNGLRAIEKKKALNWVDLYRPNILCLQETKLSIPDFEHSCLFQKKFKNIISNISVNKGFSGTTIYADFICDKKDFCFQIDSNYEGRIIEQHFGKVVLFNVYFPNGKLNEERLKIKLSFYENFLYYCLNLKEEGKLIIICGDFNTAHKDIDLKKTKIYSKSGFSDIEREYFSQFLENGFIDTFRYINGDVEDAYSLFPYRSKAREKNEGWRIDYILISEDLKSKLKDAFILKDVLGSDHCPIGIEIDLSEYF</sequence>
<dbReference type="GO" id="GO:0003677">
    <property type="term" value="F:DNA binding"/>
    <property type="evidence" value="ECO:0007669"/>
    <property type="project" value="InterPro"/>
</dbReference>
<dbReference type="GO" id="GO:0046872">
    <property type="term" value="F:metal ion binding"/>
    <property type="evidence" value="ECO:0007669"/>
    <property type="project" value="UniProtKB-KW"/>
</dbReference>
<evidence type="ECO:0000256" key="7">
    <source>
        <dbReference type="PIRSR" id="PIRSR604808-2"/>
    </source>
</evidence>
<dbReference type="AlphaFoldDB" id="A0AAX2AJX7"/>
<keyword evidence="4" id="KW-0378">Hydrolase</keyword>
<dbReference type="PANTHER" id="PTHR22748">
    <property type="entry name" value="AP ENDONUCLEASE"/>
    <property type="match status" value="1"/>
</dbReference>
<keyword evidence="7" id="KW-0464">Manganese</keyword>
<dbReference type="PROSITE" id="PS00728">
    <property type="entry name" value="AP_NUCLEASE_F1_3"/>
    <property type="match status" value="1"/>
</dbReference>
<comment type="caution">
    <text evidence="10">The sequence shown here is derived from an EMBL/GenBank/DDBJ whole genome shotgun (WGS) entry which is preliminary data.</text>
</comment>
<dbReference type="EMBL" id="NXID01000001">
    <property type="protein sequence ID" value="RXK17099.1"/>
    <property type="molecule type" value="Genomic_DNA"/>
</dbReference>
<feature type="domain" description="Endonuclease/exonuclease/phosphatase" evidence="9">
    <location>
        <begin position="4"/>
        <end position="245"/>
    </location>
</feature>
<dbReference type="SUPFAM" id="SSF56219">
    <property type="entry name" value="DNase I-like"/>
    <property type="match status" value="1"/>
</dbReference>
<organism evidence="10 11">
    <name type="scientific">Malaciobacter mytili LMG 24559</name>
    <dbReference type="NCBI Taxonomy" id="1032238"/>
    <lineage>
        <taxon>Bacteria</taxon>
        <taxon>Pseudomonadati</taxon>
        <taxon>Campylobacterota</taxon>
        <taxon>Epsilonproteobacteria</taxon>
        <taxon>Campylobacterales</taxon>
        <taxon>Arcobacteraceae</taxon>
        <taxon>Malaciobacter</taxon>
    </lineage>
</organism>
<dbReference type="InterPro" id="IPR004808">
    <property type="entry name" value="AP_endonuc_1"/>
</dbReference>
<dbReference type="PROSITE" id="PS51435">
    <property type="entry name" value="AP_NUCLEASE_F1_4"/>
    <property type="match status" value="1"/>
</dbReference>
<dbReference type="NCBIfam" id="TIGR00633">
    <property type="entry name" value="xth"/>
    <property type="match status" value="1"/>
</dbReference>
<evidence type="ECO:0000256" key="1">
    <source>
        <dbReference type="ARBA" id="ARBA00001936"/>
    </source>
</evidence>
<feature type="site" description="Interaction with DNA substrate" evidence="8">
    <location>
        <position position="245"/>
    </location>
</feature>
<comment type="cofactor">
    <cofactor evidence="7">
        <name>Mg(2+)</name>
        <dbReference type="ChEBI" id="CHEBI:18420"/>
    </cofactor>
    <cofactor evidence="7">
        <name>Mn(2+)</name>
        <dbReference type="ChEBI" id="CHEBI:29035"/>
    </cofactor>
    <text evidence="7">Probably binds two magnesium or manganese ions per subunit.</text>
</comment>
<evidence type="ECO:0000259" key="9">
    <source>
        <dbReference type="Pfam" id="PF03372"/>
    </source>
</evidence>
<dbReference type="NCBIfam" id="TIGR00195">
    <property type="entry name" value="exoDNase_III"/>
    <property type="match status" value="1"/>
</dbReference>
<dbReference type="PANTHER" id="PTHR22748:SF6">
    <property type="entry name" value="DNA-(APURINIC OR APYRIMIDINIC SITE) ENDONUCLEASE"/>
    <property type="match status" value="1"/>
</dbReference>
<evidence type="ECO:0000256" key="2">
    <source>
        <dbReference type="ARBA" id="ARBA00007092"/>
    </source>
</evidence>
<feature type="binding site" evidence="7">
    <location>
        <position position="150"/>
    </location>
    <ligand>
        <name>Mg(2+)</name>
        <dbReference type="ChEBI" id="CHEBI:18420"/>
        <label>1</label>
    </ligand>
</feature>
<dbReference type="GO" id="GO:0003906">
    <property type="term" value="F:DNA-(apurinic or apyrimidinic site) endonuclease activity"/>
    <property type="evidence" value="ECO:0007669"/>
    <property type="project" value="TreeGrafter"/>
</dbReference>
<feature type="active site" evidence="6">
    <location>
        <position position="108"/>
    </location>
</feature>
<dbReference type="GO" id="GO:0006284">
    <property type="term" value="P:base-excision repair"/>
    <property type="evidence" value="ECO:0007669"/>
    <property type="project" value="TreeGrafter"/>
</dbReference>
<feature type="site" description="Important for catalytic activity" evidence="8">
    <location>
        <position position="219"/>
    </location>
</feature>
<feature type="active site" description="Proton acceptor" evidence="6">
    <location>
        <position position="245"/>
    </location>
</feature>
<dbReference type="InterPro" id="IPR036691">
    <property type="entry name" value="Endo/exonu/phosph_ase_sf"/>
</dbReference>
<proteinExistence type="inferred from homology"/>
<evidence type="ECO:0000256" key="4">
    <source>
        <dbReference type="ARBA" id="ARBA00022801"/>
    </source>
</evidence>
<dbReference type="RefSeq" id="WP_114843011.1">
    <property type="nucleotide sequence ID" value="NZ_CP031219.1"/>
</dbReference>
<comment type="cofactor">
    <cofactor evidence="1">
        <name>Mn(2+)</name>
        <dbReference type="ChEBI" id="CHEBI:29035"/>
    </cofactor>
</comment>
<dbReference type="InterPro" id="IPR020848">
    <property type="entry name" value="AP_endonuclease_F1_CS"/>
</dbReference>
<keyword evidence="3 7" id="KW-0479">Metal-binding</keyword>
<evidence type="ECO:0000313" key="11">
    <source>
        <dbReference type="Proteomes" id="UP000290092"/>
    </source>
</evidence>
<gene>
    <name evidence="10" type="primary">xth</name>
    <name evidence="10" type="ORF">CP985_00375</name>
</gene>
<feature type="site" description="Transition state stabilizer" evidence="8">
    <location>
        <position position="150"/>
    </location>
</feature>
<evidence type="ECO:0000256" key="6">
    <source>
        <dbReference type="PIRSR" id="PIRSR604808-1"/>
    </source>
</evidence>
<reference evidence="10 11" key="1">
    <citation type="submission" date="2017-09" db="EMBL/GenBank/DDBJ databases">
        <title>Genomics of the genus Arcobacter.</title>
        <authorList>
            <person name="Perez-Cataluna A."/>
            <person name="Figueras M.J."/>
            <person name="Salas-Masso N."/>
        </authorList>
    </citation>
    <scope>NUCLEOTIDE SEQUENCE [LARGE SCALE GENOMIC DNA]</scope>
    <source>
        <strain evidence="10 11">CECT 7386</strain>
    </source>
</reference>
<protein>
    <submittedName>
        <fullName evidence="10">Exodeoxyribonuclease III</fullName>
    </submittedName>
</protein>
<feature type="binding site" evidence="7">
    <location>
        <position position="35"/>
    </location>
    <ligand>
        <name>Mg(2+)</name>
        <dbReference type="ChEBI" id="CHEBI:18420"/>
        <label>1</label>
    </ligand>
</feature>
<dbReference type="GO" id="GO:0008311">
    <property type="term" value="F:double-stranded DNA 3'-5' DNA exonuclease activity"/>
    <property type="evidence" value="ECO:0007669"/>
    <property type="project" value="TreeGrafter"/>
</dbReference>
<dbReference type="KEGG" id="amyt:AMYT_2667"/>
<dbReference type="GO" id="GO:0008081">
    <property type="term" value="F:phosphoric diester hydrolase activity"/>
    <property type="evidence" value="ECO:0007669"/>
    <property type="project" value="TreeGrafter"/>
</dbReference>
<keyword evidence="11" id="KW-1185">Reference proteome</keyword>
<feature type="binding site" evidence="7">
    <location>
        <position position="7"/>
    </location>
    <ligand>
        <name>Mg(2+)</name>
        <dbReference type="ChEBI" id="CHEBI:18420"/>
        <label>1</label>
    </ligand>
</feature>
<feature type="binding site" evidence="7">
    <location>
        <position position="244"/>
    </location>
    <ligand>
        <name>Mg(2+)</name>
        <dbReference type="ChEBI" id="CHEBI:18420"/>
        <label>1</label>
    </ligand>
</feature>
<evidence type="ECO:0000256" key="8">
    <source>
        <dbReference type="PIRSR" id="PIRSR604808-3"/>
    </source>
</evidence>
<evidence type="ECO:0000313" key="10">
    <source>
        <dbReference type="EMBL" id="RXK17099.1"/>
    </source>
</evidence>
<evidence type="ECO:0000256" key="5">
    <source>
        <dbReference type="ARBA" id="ARBA00022842"/>
    </source>
</evidence>
<keyword evidence="5 7" id="KW-0460">Magnesium</keyword>
<dbReference type="Pfam" id="PF03372">
    <property type="entry name" value="Exo_endo_phos"/>
    <property type="match status" value="1"/>
</dbReference>
<accession>A0AAX2AJX7</accession>
<comment type="similarity">
    <text evidence="2">Belongs to the DNA repair enzymes AP/ExoA family.</text>
</comment>
<name>A0AAX2AJX7_9BACT</name>
<evidence type="ECO:0000256" key="3">
    <source>
        <dbReference type="ARBA" id="ARBA00022723"/>
    </source>
</evidence>
<dbReference type="Proteomes" id="UP000290092">
    <property type="component" value="Unassembled WGS sequence"/>
</dbReference>
<dbReference type="Gene3D" id="3.60.10.10">
    <property type="entry name" value="Endonuclease/exonuclease/phosphatase"/>
    <property type="match status" value="1"/>
</dbReference>